<name>B4H116_DROPE</name>
<dbReference type="AlphaFoldDB" id="B4H116"/>
<evidence type="ECO:0000313" key="5">
    <source>
        <dbReference type="EMBL" id="EDW29932.1"/>
    </source>
</evidence>
<comment type="similarity">
    <text evidence="1">Belongs to the SUI1 family.</text>
</comment>
<dbReference type="Gene3D" id="3.30.780.10">
    <property type="entry name" value="SUI1-like domain"/>
    <property type="match status" value="1"/>
</dbReference>
<dbReference type="Pfam" id="PF01253">
    <property type="entry name" value="SUI1"/>
    <property type="match status" value="1"/>
</dbReference>
<dbReference type="PANTHER" id="PTHR10388">
    <property type="entry name" value="EUKARYOTIC TRANSLATION INITIATION FACTOR SUI1"/>
    <property type="match status" value="1"/>
</dbReference>
<dbReference type="HOGENOM" id="CLU_082805_3_2_1"/>
<keyword evidence="6" id="KW-1185">Reference proteome</keyword>
<evidence type="ECO:0000259" key="4">
    <source>
        <dbReference type="PROSITE" id="PS50296"/>
    </source>
</evidence>
<dbReference type="InterPro" id="IPR005874">
    <property type="entry name" value="SUI1_euk"/>
</dbReference>
<dbReference type="InterPro" id="IPR001950">
    <property type="entry name" value="SUI1"/>
</dbReference>
<dbReference type="SUPFAM" id="SSF55159">
    <property type="entry name" value="eIF1-like"/>
    <property type="match status" value="1"/>
</dbReference>
<dbReference type="CDD" id="cd11566">
    <property type="entry name" value="eIF1_SUI1"/>
    <property type="match status" value="1"/>
</dbReference>
<sequence length="97" mass="11019">MSKQNLTGRDVNNDNGVERPAKQVHIRIQKGSGYKMQTTVQGLSDEYKLMKIVRAFKKEFTCNVIVTEHPEYGEVIQVQGDQRQRMSRLAGPDGIEP</sequence>
<keyword evidence="2" id="KW-0648">Protein biosynthesis</keyword>
<proteinExistence type="inferred from homology"/>
<evidence type="ECO:0000256" key="1">
    <source>
        <dbReference type="ARBA" id="ARBA00005422"/>
    </source>
</evidence>
<evidence type="ECO:0000256" key="2">
    <source>
        <dbReference type="ARBA" id="ARBA00022917"/>
    </source>
</evidence>
<dbReference type="OrthoDB" id="10248435at2759"/>
<evidence type="ECO:0000313" key="6">
    <source>
        <dbReference type="Proteomes" id="UP000008744"/>
    </source>
</evidence>
<dbReference type="GO" id="GO:0003743">
    <property type="term" value="F:translation initiation factor activity"/>
    <property type="evidence" value="ECO:0007669"/>
    <property type="project" value="InterPro"/>
</dbReference>
<organism evidence="6">
    <name type="scientific">Drosophila persimilis</name>
    <name type="common">Fruit fly</name>
    <dbReference type="NCBI Taxonomy" id="7234"/>
    <lineage>
        <taxon>Eukaryota</taxon>
        <taxon>Metazoa</taxon>
        <taxon>Ecdysozoa</taxon>
        <taxon>Arthropoda</taxon>
        <taxon>Hexapoda</taxon>
        <taxon>Insecta</taxon>
        <taxon>Pterygota</taxon>
        <taxon>Neoptera</taxon>
        <taxon>Endopterygota</taxon>
        <taxon>Diptera</taxon>
        <taxon>Brachycera</taxon>
        <taxon>Muscomorpha</taxon>
        <taxon>Ephydroidea</taxon>
        <taxon>Drosophilidae</taxon>
        <taxon>Drosophila</taxon>
        <taxon>Sophophora</taxon>
    </lineage>
</organism>
<dbReference type="EMBL" id="CH479201">
    <property type="protein sequence ID" value="EDW29932.1"/>
    <property type="molecule type" value="Genomic_DNA"/>
</dbReference>
<dbReference type="eggNOG" id="KOG1770">
    <property type="taxonomic scope" value="Eukaryota"/>
</dbReference>
<feature type="region of interest" description="Disordered" evidence="3">
    <location>
        <begin position="78"/>
        <end position="97"/>
    </location>
</feature>
<dbReference type="Proteomes" id="UP000008744">
    <property type="component" value="Unassembled WGS sequence"/>
</dbReference>
<feature type="region of interest" description="Disordered" evidence="3">
    <location>
        <begin position="1"/>
        <end position="22"/>
    </location>
</feature>
<reference evidence="5 6" key="1">
    <citation type="journal article" date="2007" name="Nature">
        <title>Evolution of genes and genomes on the Drosophila phylogeny.</title>
        <authorList>
            <consortium name="Drosophila 12 Genomes Consortium"/>
            <person name="Clark A.G."/>
            <person name="Eisen M.B."/>
            <person name="Smith D.R."/>
            <person name="Bergman C.M."/>
            <person name="Oliver B."/>
            <person name="Markow T.A."/>
            <person name="Kaufman T.C."/>
            <person name="Kellis M."/>
            <person name="Gelbart W."/>
            <person name="Iyer V.N."/>
            <person name="Pollard D.A."/>
            <person name="Sackton T.B."/>
            <person name="Larracuente A.M."/>
            <person name="Singh N.D."/>
            <person name="Abad J.P."/>
            <person name="Abt D.N."/>
            <person name="Adryan B."/>
            <person name="Aguade M."/>
            <person name="Akashi H."/>
            <person name="Anderson W.W."/>
            <person name="Aquadro C.F."/>
            <person name="Ardell D.H."/>
            <person name="Arguello R."/>
            <person name="Artieri C.G."/>
            <person name="Barbash D.A."/>
            <person name="Barker D."/>
            <person name="Barsanti P."/>
            <person name="Batterham P."/>
            <person name="Batzoglou S."/>
            <person name="Begun D."/>
            <person name="Bhutkar A."/>
            <person name="Blanco E."/>
            <person name="Bosak S.A."/>
            <person name="Bradley R.K."/>
            <person name="Brand A.D."/>
            <person name="Brent M.R."/>
            <person name="Brooks A.N."/>
            <person name="Brown R.H."/>
            <person name="Butlin R.K."/>
            <person name="Caggese C."/>
            <person name="Calvi B.R."/>
            <person name="Bernardo de Carvalho A."/>
            <person name="Caspi A."/>
            <person name="Castrezana S."/>
            <person name="Celniker S.E."/>
            <person name="Chang J.L."/>
            <person name="Chapple C."/>
            <person name="Chatterji S."/>
            <person name="Chinwalla A."/>
            <person name="Civetta A."/>
            <person name="Clifton S.W."/>
            <person name="Comeron J.M."/>
            <person name="Costello J.C."/>
            <person name="Coyne J.A."/>
            <person name="Daub J."/>
            <person name="David R.G."/>
            <person name="Delcher A.L."/>
            <person name="Delehaunty K."/>
            <person name="Do C.B."/>
            <person name="Ebling H."/>
            <person name="Edwards K."/>
            <person name="Eickbush T."/>
            <person name="Evans J.D."/>
            <person name="Filipski A."/>
            <person name="Findeiss S."/>
            <person name="Freyhult E."/>
            <person name="Fulton L."/>
            <person name="Fulton R."/>
            <person name="Garcia A.C."/>
            <person name="Gardiner A."/>
            <person name="Garfield D.A."/>
            <person name="Garvin B.E."/>
            <person name="Gibson G."/>
            <person name="Gilbert D."/>
            <person name="Gnerre S."/>
            <person name="Godfrey J."/>
            <person name="Good R."/>
            <person name="Gotea V."/>
            <person name="Gravely B."/>
            <person name="Greenberg A.J."/>
            <person name="Griffiths-Jones S."/>
            <person name="Gross S."/>
            <person name="Guigo R."/>
            <person name="Gustafson E.A."/>
            <person name="Haerty W."/>
            <person name="Hahn M.W."/>
            <person name="Halligan D.L."/>
            <person name="Halpern A.L."/>
            <person name="Halter G.M."/>
            <person name="Han M.V."/>
            <person name="Heger A."/>
            <person name="Hillier L."/>
            <person name="Hinrichs A.S."/>
            <person name="Holmes I."/>
            <person name="Hoskins R.A."/>
            <person name="Hubisz M.J."/>
            <person name="Hultmark D."/>
            <person name="Huntley M.A."/>
            <person name="Jaffe D.B."/>
            <person name="Jagadeeshan S."/>
            <person name="Jeck W.R."/>
            <person name="Johnson J."/>
            <person name="Jones C.D."/>
            <person name="Jordan W.C."/>
            <person name="Karpen G.H."/>
            <person name="Kataoka E."/>
            <person name="Keightley P.D."/>
            <person name="Kheradpour P."/>
            <person name="Kirkness E.F."/>
            <person name="Koerich L.B."/>
            <person name="Kristiansen K."/>
            <person name="Kudrna D."/>
            <person name="Kulathinal R.J."/>
            <person name="Kumar S."/>
            <person name="Kwok R."/>
            <person name="Lander E."/>
            <person name="Langley C.H."/>
            <person name="Lapoint R."/>
            <person name="Lazzaro B.P."/>
            <person name="Lee S.J."/>
            <person name="Levesque L."/>
            <person name="Li R."/>
            <person name="Lin C.F."/>
            <person name="Lin M.F."/>
            <person name="Lindblad-Toh K."/>
            <person name="Llopart A."/>
            <person name="Long M."/>
            <person name="Low L."/>
            <person name="Lozovsky E."/>
            <person name="Lu J."/>
            <person name="Luo M."/>
            <person name="Machado C.A."/>
            <person name="Makalowski W."/>
            <person name="Marzo M."/>
            <person name="Matsuda M."/>
            <person name="Matzkin L."/>
            <person name="McAllister B."/>
            <person name="McBride C.S."/>
            <person name="McKernan B."/>
            <person name="McKernan K."/>
            <person name="Mendez-Lago M."/>
            <person name="Minx P."/>
            <person name="Mollenhauer M.U."/>
            <person name="Montooth K."/>
            <person name="Mount S.M."/>
            <person name="Mu X."/>
            <person name="Myers E."/>
            <person name="Negre B."/>
            <person name="Newfeld S."/>
            <person name="Nielsen R."/>
            <person name="Noor M.A."/>
            <person name="O'Grady P."/>
            <person name="Pachter L."/>
            <person name="Papaceit M."/>
            <person name="Parisi M.J."/>
            <person name="Parisi M."/>
            <person name="Parts L."/>
            <person name="Pedersen J.S."/>
            <person name="Pesole G."/>
            <person name="Phillippy A.M."/>
            <person name="Ponting C.P."/>
            <person name="Pop M."/>
            <person name="Porcelli D."/>
            <person name="Powell J.R."/>
            <person name="Prohaska S."/>
            <person name="Pruitt K."/>
            <person name="Puig M."/>
            <person name="Quesneville H."/>
            <person name="Ram K.R."/>
            <person name="Rand D."/>
            <person name="Rasmussen M.D."/>
            <person name="Reed L.K."/>
            <person name="Reenan R."/>
            <person name="Reily A."/>
            <person name="Remington K.A."/>
            <person name="Rieger T.T."/>
            <person name="Ritchie M.G."/>
            <person name="Robin C."/>
            <person name="Rogers Y.H."/>
            <person name="Rohde C."/>
            <person name="Rozas J."/>
            <person name="Rubenfield M.J."/>
            <person name="Ruiz A."/>
            <person name="Russo S."/>
            <person name="Salzberg S.L."/>
            <person name="Sanchez-Gracia A."/>
            <person name="Saranga D.J."/>
            <person name="Sato H."/>
            <person name="Schaeffer S.W."/>
            <person name="Schatz M.C."/>
            <person name="Schlenke T."/>
            <person name="Schwartz R."/>
            <person name="Segarra C."/>
            <person name="Singh R.S."/>
            <person name="Sirot L."/>
            <person name="Sirota M."/>
            <person name="Sisneros N.B."/>
            <person name="Smith C.D."/>
            <person name="Smith T.F."/>
            <person name="Spieth J."/>
            <person name="Stage D.E."/>
            <person name="Stark A."/>
            <person name="Stephan W."/>
            <person name="Strausberg R.L."/>
            <person name="Strempel S."/>
            <person name="Sturgill D."/>
            <person name="Sutton G."/>
            <person name="Sutton G.G."/>
            <person name="Tao W."/>
            <person name="Teichmann S."/>
            <person name="Tobari Y.N."/>
            <person name="Tomimura Y."/>
            <person name="Tsolas J.M."/>
            <person name="Valente V.L."/>
            <person name="Venter E."/>
            <person name="Venter J.C."/>
            <person name="Vicario S."/>
            <person name="Vieira F.G."/>
            <person name="Vilella A.J."/>
            <person name="Villasante A."/>
            <person name="Walenz B."/>
            <person name="Wang J."/>
            <person name="Wasserman M."/>
            <person name="Watts T."/>
            <person name="Wilson D."/>
            <person name="Wilson R.K."/>
            <person name="Wing R.A."/>
            <person name="Wolfner M.F."/>
            <person name="Wong A."/>
            <person name="Wong G.K."/>
            <person name="Wu C.I."/>
            <person name="Wu G."/>
            <person name="Yamamoto D."/>
            <person name="Yang H.P."/>
            <person name="Yang S.P."/>
            <person name="Yorke J.A."/>
            <person name="Yoshida K."/>
            <person name="Zdobnov E."/>
            <person name="Zhang P."/>
            <person name="Zhang Y."/>
            <person name="Zimin A.V."/>
            <person name="Baldwin J."/>
            <person name="Abdouelleil A."/>
            <person name="Abdulkadir J."/>
            <person name="Abebe A."/>
            <person name="Abera B."/>
            <person name="Abreu J."/>
            <person name="Acer S.C."/>
            <person name="Aftuck L."/>
            <person name="Alexander A."/>
            <person name="An P."/>
            <person name="Anderson E."/>
            <person name="Anderson S."/>
            <person name="Arachi H."/>
            <person name="Azer M."/>
            <person name="Bachantsang P."/>
            <person name="Barry A."/>
            <person name="Bayul T."/>
            <person name="Berlin A."/>
            <person name="Bessette D."/>
            <person name="Bloom T."/>
            <person name="Blye J."/>
            <person name="Boguslavskiy L."/>
            <person name="Bonnet C."/>
            <person name="Boukhgalter B."/>
            <person name="Bourzgui I."/>
            <person name="Brown A."/>
            <person name="Cahill P."/>
            <person name="Channer S."/>
            <person name="Cheshatsang Y."/>
            <person name="Chuda L."/>
            <person name="Citroen M."/>
            <person name="Collymore A."/>
            <person name="Cooke P."/>
            <person name="Costello M."/>
            <person name="D'Aco K."/>
            <person name="Daza R."/>
            <person name="De Haan G."/>
            <person name="DeGray S."/>
            <person name="DeMaso C."/>
            <person name="Dhargay N."/>
            <person name="Dooley K."/>
            <person name="Dooley E."/>
            <person name="Doricent M."/>
            <person name="Dorje P."/>
            <person name="Dorjee K."/>
            <person name="Dupes A."/>
            <person name="Elong R."/>
            <person name="Falk J."/>
            <person name="Farina A."/>
            <person name="Faro S."/>
            <person name="Ferguson D."/>
            <person name="Fisher S."/>
            <person name="Foley C.D."/>
            <person name="Franke A."/>
            <person name="Friedrich D."/>
            <person name="Gadbois L."/>
            <person name="Gearin G."/>
            <person name="Gearin C.R."/>
            <person name="Giannoukos G."/>
            <person name="Goode T."/>
            <person name="Graham J."/>
            <person name="Grandbois E."/>
            <person name="Grewal S."/>
            <person name="Gyaltsen K."/>
            <person name="Hafez N."/>
            <person name="Hagos B."/>
            <person name="Hall J."/>
            <person name="Henson C."/>
            <person name="Hollinger A."/>
            <person name="Honan T."/>
            <person name="Huard M.D."/>
            <person name="Hughes L."/>
            <person name="Hurhula B."/>
            <person name="Husby M.E."/>
            <person name="Kamat A."/>
            <person name="Kanga B."/>
            <person name="Kashin S."/>
            <person name="Khazanovich D."/>
            <person name="Kisner P."/>
            <person name="Lance K."/>
            <person name="Lara M."/>
            <person name="Lee W."/>
            <person name="Lennon N."/>
            <person name="Letendre F."/>
            <person name="LeVine R."/>
            <person name="Lipovsky A."/>
            <person name="Liu X."/>
            <person name="Liu J."/>
            <person name="Liu S."/>
            <person name="Lokyitsang T."/>
            <person name="Lokyitsang Y."/>
            <person name="Lubonja R."/>
            <person name="Lui A."/>
            <person name="MacDonald P."/>
            <person name="Magnisalis V."/>
            <person name="Maru K."/>
            <person name="Matthews C."/>
            <person name="McCusker W."/>
            <person name="McDonough S."/>
            <person name="Mehta T."/>
            <person name="Meldrim J."/>
            <person name="Meneus L."/>
            <person name="Mihai O."/>
            <person name="Mihalev A."/>
            <person name="Mihova T."/>
            <person name="Mittelman R."/>
            <person name="Mlenga V."/>
            <person name="Montmayeur A."/>
            <person name="Mulrain L."/>
            <person name="Navidi A."/>
            <person name="Naylor J."/>
            <person name="Negash T."/>
            <person name="Nguyen T."/>
            <person name="Nguyen N."/>
            <person name="Nicol R."/>
            <person name="Norbu C."/>
            <person name="Norbu N."/>
            <person name="Novod N."/>
            <person name="O'Neill B."/>
            <person name="Osman S."/>
            <person name="Markiewicz E."/>
            <person name="Oyono O.L."/>
            <person name="Patti C."/>
            <person name="Phunkhang P."/>
            <person name="Pierre F."/>
            <person name="Priest M."/>
            <person name="Raghuraman S."/>
            <person name="Rege F."/>
            <person name="Reyes R."/>
            <person name="Rise C."/>
            <person name="Rogov P."/>
            <person name="Ross K."/>
            <person name="Ryan E."/>
            <person name="Settipalli S."/>
            <person name="Shea T."/>
            <person name="Sherpa N."/>
            <person name="Shi L."/>
            <person name="Shih D."/>
            <person name="Sparrow T."/>
            <person name="Spaulding J."/>
            <person name="Stalker J."/>
            <person name="Stange-Thomann N."/>
            <person name="Stavropoulos S."/>
            <person name="Stone C."/>
            <person name="Strader C."/>
            <person name="Tesfaye S."/>
            <person name="Thomson T."/>
            <person name="Thoulutsang Y."/>
            <person name="Thoulutsang D."/>
            <person name="Topham K."/>
            <person name="Topping I."/>
            <person name="Tsamla T."/>
            <person name="Vassiliev H."/>
            <person name="Vo A."/>
            <person name="Wangchuk T."/>
            <person name="Wangdi T."/>
            <person name="Weiand M."/>
            <person name="Wilkinson J."/>
            <person name="Wilson A."/>
            <person name="Yadav S."/>
            <person name="Young G."/>
            <person name="Yu Q."/>
            <person name="Zembek L."/>
            <person name="Zhong D."/>
            <person name="Zimmer A."/>
            <person name="Zwirko Z."/>
            <person name="Jaffe D.B."/>
            <person name="Alvarez P."/>
            <person name="Brockman W."/>
            <person name="Butler J."/>
            <person name="Chin C."/>
            <person name="Gnerre S."/>
            <person name="Grabherr M."/>
            <person name="Kleber M."/>
            <person name="Mauceli E."/>
            <person name="MacCallum I."/>
        </authorList>
    </citation>
    <scope>NUCLEOTIDE SEQUENCE [LARGE SCALE GENOMIC DNA]</scope>
    <source>
        <strain evidence="6">MSH-3 / Tucson 14011-0111.49</strain>
    </source>
</reference>
<evidence type="ECO:0000256" key="3">
    <source>
        <dbReference type="SAM" id="MobiDB-lite"/>
    </source>
</evidence>
<dbReference type="STRING" id="7234.B4H116"/>
<dbReference type="PhylomeDB" id="B4H116"/>
<accession>B4H116</accession>
<protein>
    <submittedName>
        <fullName evidence="5">GL15898</fullName>
    </submittedName>
</protein>
<gene>
    <name evidence="5" type="primary">Dper\GL15898</name>
    <name evidence="5" type="ORF">Dper_GL15898</name>
</gene>
<dbReference type="OMA" id="YKLMKIV"/>
<dbReference type="InterPro" id="IPR036877">
    <property type="entry name" value="SUI1_dom_sf"/>
</dbReference>
<dbReference type="PROSITE" id="PS50296">
    <property type="entry name" value="SUI1"/>
    <property type="match status" value="1"/>
</dbReference>
<feature type="domain" description="SUI1" evidence="4">
    <location>
        <begin position="24"/>
        <end position="94"/>
    </location>
</feature>
<dbReference type="GO" id="GO:0071456">
    <property type="term" value="P:cellular response to hypoxia"/>
    <property type="evidence" value="ECO:0007669"/>
    <property type="project" value="EnsemblMetazoa"/>
</dbReference>